<gene>
    <name evidence="1" type="ORF">PMPD1_1380</name>
</gene>
<sequence length="155" mass="18241">MRRHVDVETPPEADAQALELHNVLKVLLPIRKQRLSRSERLQRQQQQQLQVCHQQHHDGEQLLQGQSQRYQETVAAFVPQHQGKIEPLNELRDALQTEQQQRDDVLRQRQQIVVLENATQAQQQRVDEALQVVQRCQRDVEKIEYLLQNNEAAPQ</sequence>
<keyword evidence="2" id="KW-1185">Reference proteome</keyword>
<proteinExistence type="predicted"/>
<dbReference type="KEGG" id="pmak:PMPD1_1380"/>
<dbReference type="RefSeq" id="WP_173633361.1">
    <property type="nucleotide sequence ID" value="NZ_CP054212.1"/>
</dbReference>
<reference evidence="1 2" key="1">
    <citation type="submission" date="2020-06" db="EMBL/GenBank/DDBJ databases">
        <title>Genome sequence of Paramixta manurensis strain PD-1.</title>
        <authorList>
            <person name="Lee C.W."/>
            <person name="Kim J."/>
        </authorList>
    </citation>
    <scope>NUCLEOTIDE SEQUENCE [LARGE SCALE GENOMIC DNA]</scope>
    <source>
        <strain evidence="1 2">PD-1</strain>
    </source>
</reference>
<protein>
    <recommendedName>
        <fullName evidence="3">Type III secretion protein</fullName>
    </recommendedName>
</protein>
<evidence type="ECO:0008006" key="3">
    <source>
        <dbReference type="Google" id="ProtNLM"/>
    </source>
</evidence>
<name>A0A6M8U9I4_9GAMM</name>
<dbReference type="EMBL" id="CP054212">
    <property type="protein sequence ID" value="QKJ86339.1"/>
    <property type="molecule type" value="Genomic_DNA"/>
</dbReference>
<organism evidence="1 2">
    <name type="scientific">Paramixta manurensis</name>
    <dbReference type="NCBI Taxonomy" id="2740817"/>
    <lineage>
        <taxon>Bacteria</taxon>
        <taxon>Pseudomonadati</taxon>
        <taxon>Pseudomonadota</taxon>
        <taxon>Gammaproteobacteria</taxon>
        <taxon>Enterobacterales</taxon>
        <taxon>Erwiniaceae</taxon>
        <taxon>Paramixta</taxon>
    </lineage>
</organism>
<accession>A0A6M8U9I4</accession>
<dbReference type="AlphaFoldDB" id="A0A6M8U9I4"/>
<dbReference type="Proteomes" id="UP000505325">
    <property type="component" value="Chromosome"/>
</dbReference>
<evidence type="ECO:0000313" key="2">
    <source>
        <dbReference type="Proteomes" id="UP000505325"/>
    </source>
</evidence>
<evidence type="ECO:0000313" key="1">
    <source>
        <dbReference type="EMBL" id="QKJ86339.1"/>
    </source>
</evidence>